<feature type="transmembrane region" description="Helical" evidence="10">
    <location>
        <begin position="432"/>
        <end position="453"/>
    </location>
</feature>
<protein>
    <recommendedName>
        <fullName evidence="3">dolichol kinase</fullName>
        <ecNumber evidence="3">2.7.1.108</ecNumber>
    </recommendedName>
</protein>
<keyword evidence="8 10" id="KW-1133">Transmembrane helix</keyword>
<comment type="similarity">
    <text evidence="2">Belongs to the polyprenol kinase family.</text>
</comment>
<feature type="transmembrane region" description="Helical" evidence="10">
    <location>
        <begin position="176"/>
        <end position="195"/>
    </location>
</feature>
<dbReference type="EMBL" id="BLXT01005153">
    <property type="protein sequence ID" value="GFO20142.1"/>
    <property type="molecule type" value="Genomic_DNA"/>
</dbReference>
<feature type="transmembrane region" description="Helical" evidence="10">
    <location>
        <begin position="29"/>
        <end position="48"/>
    </location>
</feature>
<evidence type="ECO:0000256" key="2">
    <source>
        <dbReference type="ARBA" id="ARBA00010794"/>
    </source>
</evidence>
<accession>A0AAV4BL74</accession>
<sequence>MQEQFYNVLASFSALYISYKYFVAVDELGHQWVIPGVVLIDVVMLFCLNKISKGSNGVSTNYRPAVSSGVFLSLIVPLTHMGELVALVRNEDLESMVARLWLSLASILPVAVRWLWVNRKNSMSVLLLLILSYGIIFRHLDPLVALSFLSTDFVVIWMGLRHIPVLLPKSFTFGELALVLQLLIGLSHRFVFGFLEKSWLAGKHFPLLLFIHTLLVTVIAATCVIYLTSAHSSMWKFISIYSIFAAAAFFFLQLILPENPLVWLIYYISDSCNRVFLIVVWLILMAITLIWVANQSLALDQIQAIKGKGCCNHQETSNSKTQDTTPVTTRLIARKMFHIFIVLVYVPGLMVDPHLLLLASIAVFGVFVVVEAARALQVPVMGTYINDMQKLFVDERDQGHVFLTHIYLLLGMSLPLWMSPSLLFSKRASPETYAGVLALGVGDTVACLTGRAFGKLQWPGSKKTIEGTTCSILVQMILGAIGFYAGVFNITSILTVSIGVTLTALAEAFTDQIDNLVLPLFLYPILCFS</sequence>
<name>A0AAV4BL74_9GAST</name>
<keyword evidence="4" id="KW-0808">Transferase</keyword>
<dbReference type="PANTHER" id="PTHR13205">
    <property type="entry name" value="TRANSMEMBRANE PROTEIN 15-RELATED"/>
    <property type="match status" value="1"/>
</dbReference>
<reference evidence="11 12" key="1">
    <citation type="journal article" date="2021" name="Elife">
        <title>Chloroplast acquisition without the gene transfer in kleptoplastic sea slugs, Plakobranchus ocellatus.</title>
        <authorList>
            <person name="Maeda T."/>
            <person name="Takahashi S."/>
            <person name="Yoshida T."/>
            <person name="Shimamura S."/>
            <person name="Takaki Y."/>
            <person name="Nagai Y."/>
            <person name="Toyoda A."/>
            <person name="Suzuki Y."/>
            <person name="Arimoto A."/>
            <person name="Ishii H."/>
            <person name="Satoh N."/>
            <person name="Nishiyama T."/>
            <person name="Hasebe M."/>
            <person name="Maruyama T."/>
            <person name="Minagawa J."/>
            <person name="Obokata J."/>
            <person name="Shigenobu S."/>
        </authorList>
    </citation>
    <scope>NUCLEOTIDE SEQUENCE [LARGE SCALE GENOMIC DNA]</scope>
</reference>
<feature type="transmembrane region" description="Helical" evidence="10">
    <location>
        <begin position="69"/>
        <end position="88"/>
    </location>
</feature>
<feature type="transmembrane region" description="Helical" evidence="10">
    <location>
        <begin position="401"/>
        <end position="420"/>
    </location>
</feature>
<dbReference type="AlphaFoldDB" id="A0AAV4BL74"/>
<evidence type="ECO:0000256" key="1">
    <source>
        <dbReference type="ARBA" id="ARBA00004477"/>
    </source>
</evidence>
<feature type="transmembrane region" description="Helical" evidence="10">
    <location>
        <begin position="146"/>
        <end position="164"/>
    </location>
</feature>
<feature type="transmembrane region" description="Helical" evidence="10">
    <location>
        <begin position="275"/>
        <end position="293"/>
    </location>
</feature>
<keyword evidence="6 11" id="KW-0418">Kinase</keyword>
<dbReference type="GO" id="GO:0005789">
    <property type="term" value="C:endoplasmic reticulum membrane"/>
    <property type="evidence" value="ECO:0007669"/>
    <property type="project" value="UniProtKB-SubCell"/>
</dbReference>
<gene>
    <name evidence="11" type="ORF">PoB_004664700</name>
</gene>
<feature type="transmembrane region" description="Helical" evidence="10">
    <location>
        <begin position="100"/>
        <end position="116"/>
    </location>
</feature>
<keyword evidence="9 10" id="KW-0472">Membrane</keyword>
<evidence type="ECO:0000313" key="12">
    <source>
        <dbReference type="Proteomes" id="UP000735302"/>
    </source>
</evidence>
<feature type="transmembrane region" description="Helical" evidence="10">
    <location>
        <begin position="356"/>
        <end position="380"/>
    </location>
</feature>
<evidence type="ECO:0000256" key="6">
    <source>
        <dbReference type="ARBA" id="ARBA00022777"/>
    </source>
</evidence>
<dbReference type="GO" id="GO:0043048">
    <property type="term" value="P:dolichyl monophosphate biosynthetic process"/>
    <property type="evidence" value="ECO:0007669"/>
    <property type="project" value="TreeGrafter"/>
</dbReference>
<evidence type="ECO:0000256" key="10">
    <source>
        <dbReference type="SAM" id="Phobius"/>
    </source>
</evidence>
<dbReference type="EC" id="2.7.1.108" evidence="3"/>
<keyword evidence="7" id="KW-0256">Endoplasmic reticulum</keyword>
<evidence type="ECO:0000256" key="5">
    <source>
        <dbReference type="ARBA" id="ARBA00022692"/>
    </source>
</evidence>
<evidence type="ECO:0000256" key="9">
    <source>
        <dbReference type="ARBA" id="ARBA00023136"/>
    </source>
</evidence>
<keyword evidence="5 10" id="KW-0812">Transmembrane</keyword>
<dbReference type="PANTHER" id="PTHR13205:SF15">
    <property type="entry name" value="DOLICHOL KINASE"/>
    <property type="match status" value="1"/>
</dbReference>
<feature type="transmembrane region" description="Helical" evidence="10">
    <location>
        <begin position="234"/>
        <end position="255"/>
    </location>
</feature>
<evidence type="ECO:0000256" key="4">
    <source>
        <dbReference type="ARBA" id="ARBA00022679"/>
    </source>
</evidence>
<dbReference type="Proteomes" id="UP000735302">
    <property type="component" value="Unassembled WGS sequence"/>
</dbReference>
<evidence type="ECO:0000313" key="11">
    <source>
        <dbReference type="EMBL" id="GFO20142.1"/>
    </source>
</evidence>
<evidence type="ECO:0000256" key="8">
    <source>
        <dbReference type="ARBA" id="ARBA00022989"/>
    </source>
</evidence>
<dbReference type="InterPro" id="IPR032974">
    <property type="entry name" value="Polypren_kinase"/>
</dbReference>
<evidence type="ECO:0000256" key="7">
    <source>
        <dbReference type="ARBA" id="ARBA00022824"/>
    </source>
</evidence>
<feature type="transmembrane region" description="Helical" evidence="10">
    <location>
        <begin position="207"/>
        <end position="227"/>
    </location>
</feature>
<organism evidence="11 12">
    <name type="scientific">Plakobranchus ocellatus</name>
    <dbReference type="NCBI Taxonomy" id="259542"/>
    <lineage>
        <taxon>Eukaryota</taxon>
        <taxon>Metazoa</taxon>
        <taxon>Spiralia</taxon>
        <taxon>Lophotrochozoa</taxon>
        <taxon>Mollusca</taxon>
        <taxon>Gastropoda</taxon>
        <taxon>Heterobranchia</taxon>
        <taxon>Euthyneura</taxon>
        <taxon>Panpulmonata</taxon>
        <taxon>Sacoglossa</taxon>
        <taxon>Placobranchoidea</taxon>
        <taxon>Plakobranchidae</taxon>
        <taxon>Plakobranchus</taxon>
    </lineage>
</organism>
<feature type="transmembrane region" description="Helical" evidence="10">
    <location>
        <begin position="5"/>
        <end position="23"/>
    </location>
</feature>
<feature type="transmembrane region" description="Helical" evidence="10">
    <location>
        <begin position="332"/>
        <end position="350"/>
    </location>
</feature>
<dbReference type="GO" id="GO:0004168">
    <property type="term" value="F:dolichol kinase activity"/>
    <property type="evidence" value="ECO:0007669"/>
    <property type="project" value="UniProtKB-EC"/>
</dbReference>
<evidence type="ECO:0000256" key="3">
    <source>
        <dbReference type="ARBA" id="ARBA00012132"/>
    </source>
</evidence>
<proteinExistence type="inferred from homology"/>
<comment type="subcellular location">
    <subcellularLocation>
        <location evidence="1">Endoplasmic reticulum membrane</location>
        <topology evidence="1">Multi-pass membrane protein</topology>
    </subcellularLocation>
</comment>
<feature type="transmembrane region" description="Helical" evidence="10">
    <location>
        <begin position="123"/>
        <end position="140"/>
    </location>
</feature>
<keyword evidence="12" id="KW-1185">Reference proteome</keyword>
<comment type="caution">
    <text evidence="11">The sequence shown here is derived from an EMBL/GenBank/DDBJ whole genome shotgun (WGS) entry which is preliminary data.</text>
</comment>